<sequence length="44" mass="4704">MELAIDLLNADQIDAILSVYASVADWLGAVINNTSSVVIEDIPM</sequence>
<reference evidence="4" key="2">
    <citation type="submission" date="2016-10" db="EMBL/GenBank/DDBJ databases">
        <authorList>
            <person name="Varghese N."/>
            <person name="Submissions S."/>
        </authorList>
    </citation>
    <scope>NUCLEOTIDE SEQUENCE [LARGE SCALE GENOMIC DNA]</scope>
    <source>
        <strain evidence="4">DSM 24740</strain>
    </source>
</reference>
<evidence type="ECO:0000313" key="1">
    <source>
        <dbReference type="EMBL" id="SEQ75955.1"/>
    </source>
</evidence>
<name>A0A1H9IN13_9BACT</name>
<dbReference type="STRING" id="478744.SAMN05444359_11568"/>
<organism evidence="2 4">
    <name type="scientific">Neolewinella agarilytica</name>
    <dbReference type="NCBI Taxonomy" id="478744"/>
    <lineage>
        <taxon>Bacteria</taxon>
        <taxon>Pseudomonadati</taxon>
        <taxon>Bacteroidota</taxon>
        <taxon>Saprospiria</taxon>
        <taxon>Saprospirales</taxon>
        <taxon>Lewinellaceae</taxon>
        <taxon>Neolewinella</taxon>
    </lineage>
</organism>
<gene>
    <name evidence="1" type="ORF">SAMN05444359_11568</name>
    <name evidence="2" type="ORF">SAMN05444359_11569</name>
    <name evidence="3" type="ORF">SAMN05444359_11570</name>
</gene>
<proteinExistence type="predicted"/>
<dbReference type="AlphaFoldDB" id="A0A1H9IN13"/>
<accession>A0A1H9IN13</accession>
<dbReference type="EMBL" id="FOFB01000015">
    <property type="protein sequence ID" value="SEQ76009.1"/>
    <property type="molecule type" value="Genomic_DNA"/>
</dbReference>
<dbReference type="EMBL" id="FOFB01000015">
    <property type="protein sequence ID" value="SEQ75980.1"/>
    <property type="molecule type" value="Genomic_DNA"/>
</dbReference>
<evidence type="ECO:0000313" key="2">
    <source>
        <dbReference type="EMBL" id="SEQ75980.1"/>
    </source>
</evidence>
<dbReference type="Proteomes" id="UP000199021">
    <property type="component" value="Unassembled WGS sequence"/>
</dbReference>
<protein>
    <submittedName>
        <fullName evidence="2">Uncharacterized protein</fullName>
    </submittedName>
</protein>
<reference evidence="2" key="1">
    <citation type="submission" date="2016-10" db="EMBL/GenBank/DDBJ databases">
        <authorList>
            <person name="de Groot N.N."/>
        </authorList>
    </citation>
    <scope>NUCLEOTIDE SEQUENCE [LARGE SCALE GENOMIC DNA]</scope>
    <source>
        <strain evidence="2">DSM 24740</strain>
    </source>
</reference>
<evidence type="ECO:0000313" key="3">
    <source>
        <dbReference type="EMBL" id="SEQ76009.1"/>
    </source>
</evidence>
<dbReference type="EMBL" id="FOFB01000015">
    <property type="protein sequence ID" value="SEQ75955.1"/>
    <property type="molecule type" value="Genomic_DNA"/>
</dbReference>
<dbReference type="InParanoid" id="A0A1H9IN13"/>
<keyword evidence="4" id="KW-1185">Reference proteome</keyword>
<evidence type="ECO:0000313" key="4">
    <source>
        <dbReference type="Proteomes" id="UP000199021"/>
    </source>
</evidence>
<dbReference type="RefSeq" id="WP_262490473.1">
    <property type="nucleotide sequence ID" value="NZ_FOFB01000015.1"/>
</dbReference>